<evidence type="ECO:0000256" key="11">
    <source>
        <dbReference type="ARBA" id="ARBA00023136"/>
    </source>
</evidence>
<dbReference type="PANTHER" id="PTHR11214">
    <property type="entry name" value="BETA-1,3-N-ACETYLGLUCOSAMINYLTRANSFERASE"/>
    <property type="match status" value="1"/>
</dbReference>
<evidence type="ECO:0000256" key="4">
    <source>
        <dbReference type="ARBA" id="ARBA00008661"/>
    </source>
</evidence>
<comment type="caution">
    <text evidence="15">The sequence shown here is derived from an EMBL/GenBank/DDBJ whole genome shotgun (WGS) entry which is preliminary data.</text>
</comment>
<gene>
    <name evidence="15" type="ORF">POM88_009336</name>
</gene>
<name>A0AAD8J8Y4_9APIA</name>
<dbReference type="Proteomes" id="UP001237642">
    <property type="component" value="Unassembled WGS sequence"/>
</dbReference>
<feature type="transmembrane region" description="Helical" evidence="13">
    <location>
        <begin position="21"/>
        <end position="40"/>
    </location>
</feature>
<evidence type="ECO:0000313" key="15">
    <source>
        <dbReference type="EMBL" id="KAK1399473.1"/>
    </source>
</evidence>
<keyword evidence="16" id="KW-1185">Reference proteome</keyword>
<evidence type="ECO:0000256" key="9">
    <source>
        <dbReference type="ARBA" id="ARBA00022989"/>
    </source>
</evidence>
<reference evidence="15" key="1">
    <citation type="submission" date="2023-02" db="EMBL/GenBank/DDBJ databases">
        <title>Genome of toxic invasive species Heracleum sosnowskyi carries increased number of genes despite the absence of recent whole-genome duplications.</title>
        <authorList>
            <person name="Schelkunov M."/>
            <person name="Shtratnikova V."/>
            <person name="Makarenko M."/>
            <person name="Klepikova A."/>
            <person name="Omelchenko D."/>
            <person name="Novikova G."/>
            <person name="Obukhova E."/>
            <person name="Bogdanov V."/>
            <person name="Penin A."/>
            <person name="Logacheva M."/>
        </authorList>
    </citation>
    <scope>NUCLEOTIDE SEQUENCE</scope>
    <source>
        <strain evidence="15">Hsosn_3</strain>
        <tissue evidence="15">Leaf</tissue>
    </source>
</reference>
<keyword evidence="12 13" id="KW-0464">Manganese</keyword>
<evidence type="ECO:0000256" key="7">
    <source>
        <dbReference type="ARBA" id="ARBA00022692"/>
    </source>
</evidence>
<protein>
    <recommendedName>
        <fullName evidence="13">Hexosyltransferase</fullName>
        <ecNumber evidence="13">2.4.1.-</ecNumber>
    </recommendedName>
</protein>
<evidence type="ECO:0000256" key="2">
    <source>
        <dbReference type="ARBA" id="ARBA00004323"/>
    </source>
</evidence>
<comment type="subcellular location">
    <subcellularLocation>
        <location evidence="2 13">Golgi apparatus membrane</location>
        <topology evidence="2 13">Single-pass type II membrane protein</topology>
    </subcellularLocation>
</comment>
<dbReference type="GO" id="GO:0000139">
    <property type="term" value="C:Golgi membrane"/>
    <property type="evidence" value="ECO:0007669"/>
    <property type="project" value="UniProtKB-SubCell"/>
</dbReference>
<dbReference type="Pfam" id="PF01762">
    <property type="entry name" value="Galactosyl_T"/>
    <property type="match status" value="1"/>
</dbReference>
<reference evidence="15" key="2">
    <citation type="submission" date="2023-05" db="EMBL/GenBank/DDBJ databases">
        <authorList>
            <person name="Schelkunov M.I."/>
        </authorList>
    </citation>
    <scope>NUCLEOTIDE SEQUENCE</scope>
    <source>
        <strain evidence="15">Hsosn_3</strain>
        <tissue evidence="15">Leaf</tissue>
    </source>
</reference>
<dbReference type="GO" id="GO:0008378">
    <property type="term" value="F:galactosyltransferase activity"/>
    <property type="evidence" value="ECO:0007669"/>
    <property type="project" value="TreeGrafter"/>
</dbReference>
<comment type="pathway">
    <text evidence="3">Protein modification; protein glycosylation.</text>
</comment>
<evidence type="ECO:0000256" key="12">
    <source>
        <dbReference type="ARBA" id="ARBA00023211"/>
    </source>
</evidence>
<evidence type="ECO:0000313" key="16">
    <source>
        <dbReference type="Proteomes" id="UP001237642"/>
    </source>
</evidence>
<keyword evidence="6" id="KW-0808">Transferase</keyword>
<proteinExistence type="inferred from homology"/>
<evidence type="ECO:0000256" key="1">
    <source>
        <dbReference type="ARBA" id="ARBA00001936"/>
    </source>
</evidence>
<sequence>MQSRGSSNRLSGMVFRSRISTLLLSMFATFASLYVAGRLWQDAENRVYLAKELDRITGQGQSAISVDDTLKIIACREQQKKLSALEMELAAAKQEGFVSKNLPDTKKPPKKQPLVVIGVLTSFGRKNNRDAIRKAWMATGVALTKMEEEKGIIPRFVIGRSPNRGDNMDQAIDRENRQTGDFIILEDHVEALEELPKKTKTFFALAAEKWEADFYAKVNDDVYVNIDLLANVLATHVDKPRVYIGCMKSGEVFSEQSQKWYEPDWWKFGDGKTYFRHASGEMFLISKALAKFVSINRSILRTYAHDDISTGSWFIGLDVKHIDERKFCCSSWSSGAICAGV</sequence>
<keyword evidence="9 13" id="KW-1133">Transmembrane helix</keyword>
<dbReference type="InterPro" id="IPR002659">
    <property type="entry name" value="Glyco_trans_31"/>
</dbReference>
<evidence type="ECO:0000256" key="10">
    <source>
        <dbReference type="ARBA" id="ARBA00023034"/>
    </source>
</evidence>
<dbReference type="EC" id="2.4.1.-" evidence="13"/>
<keyword evidence="5 13" id="KW-0328">Glycosyltransferase</keyword>
<feature type="domain" description="DUF4094" evidence="14">
    <location>
        <begin position="17"/>
        <end position="94"/>
    </location>
</feature>
<accession>A0AAD8J8Y4</accession>
<comment type="cofactor">
    <cofactor evidence="1 13">
        <name>Mn(2+)</name>
        <dbReference type="ChEBI" id="CHEBI:29035"/>
    </cofactor>
</comment>
<evidence type="ECO:0000256" key="8">
    <source>
        <dbReference type="ARBA" id="ARBA00022968"/>
    </source>
</evidence>
<evidence type="ECO:0000256" key="6">
    <source>
        <dbReference type="ARBA" id="ARBA00022679"/>
    </source>
</evidence>
<dbReference type="AlphaFoldDB" id="A0AAD8J8Y4"/>
<dbReference type="EMBL" id="JAUIZM010000002">
    <property type="protein sequence ID" value="KAK1399473.1"/>
    <property type="molecule type" value="Genomic_DNA"/>
</dbReference>
<evidence type="ECO:0000256" key="13">
    <source>
        <dbReference type="RuleBase" id="RU363063"/>
    </source>
</evidence>
<evidence type="ECO:0000256" key="5">
    <source>
        <dbReference type="ARBA" id="ARBA00022676"/>
    </source>
</evidence>
<organism evidence="15 16">
    <name type="scientific">Heracleum sosnowskyi</name>
    <dbReference type="NCBI Taxonomy" id="360622"/>
    <lineage>
        <taxon>Eukaryota</taxon>
        <taxon>Viridiplantae</taxon>
        <taxon>Streptophyta</taxon>
        <taxon>Embryophyta</taxon>
        <taxon>Tracheophyta</taxon>
        <taxon>Spermatophyta</taxon>
        <taxon>Magnoliopsida</taxon>
        <taxon>eudicotyledons</taxon>
        <taxon>Gunneridae</taxon>
        <taxon>Pentapetalae</taxon>
        <taxon>asterids</taxon>
        <taxon>campanulids</taxon>
        <taxon>Apiales</taxon>
        <taxon>Apiaceae</taxon>
        <taxon>Apioideae</taxon>
        <taxon>apioid superclade</taxon>
        <taxon>Tordylieae</taxon>
        <taxon>Tordyliinae</taxon>
        <taxon>Heracleum</taxon>
    </lineage>
</organism>
<evidence type="ECO:0000256" key="3">
    <source>
        <dbReference type="ARBA" id="ARBA00004922"/>
    </source>
</evidence>
<keyword evidence="8 13" id="KW-0735">Signal-anchor</keyword>
<comment type="similarity">
    <text evidence="4 13">Belongs to the glycosyltransferase 31 family.</text>
</comment>
<keyword evidence="10 13" id="KW-0333">Golgi apparatus</keyword>
<evidence type="ECO:0000259" key="14">
    <source>
        <dbReference type="Pfam" id="PF13334"/>
    </source>
</evidence>
<keyword evidence="7 13" id="KW-0812">Transmembrane</keyword>
<dbReference type="PANTHER" id="PTHR11214:SF74">
    <property type="entry name" value="HYDROXYPROLINE O-GALACTOSYLTRANSFERASE HPGT1"/>
    <property type="match status" value="1"/>
</dbReference>
<dbReference type="FunFam" id="3.90.550.50:FF:000022">
    <property type="entry name" value="Hexosyltransferase"/>
    <property type="match status" value="1"/>
</dbReference>
<dbReference type="Pfam" id="PF13334">
    <property type="entry name" value="DUF4094"/>
    <property type="match status" value="1"/>
</dbReference>
<dbReference type="InterPro" id="IPR025298">
    <property type="entry name" value="DUF4094"/>
</dbReference>
<dbReference type="Gene3D" id="3.90.550.50">
    <property type="match status" value="1"/>
</dbReference>
<keyword evidence="11 13" id="KW-0472">Membrane</keyword>